<organism evidence="3 4">
    <name type="scientific">Paramecium primaurelia</name>
    <dbReference type="NCBI Taxonomy" id="5886"/>
    <lineage>
        <taxon>Eukaryota</taxon>
        <taxon>Sar</taxon>
        <taxon>Alveolata</taxon>
        <taxon>Ciliophora</taxon>
        <taxon>Intramacronucleata</taxon>
        <taxon>Oligohymenophorea</taxon>
        <taxon>Peniculida</taxon>
        <taxon>Parameciidae</taxon>
        <taxon>Paramecium</taxon>
    </lineage>
</organism>
<keyword evidence="2" id="KW-0732">Signal</keyword>
<feature type="transmembrane region" description="Helical" evidence="1">
    <location>
        <begin position="166"/>
        <end position="187"/>
    </location>
</feature>
<reference evidence="3" key="1">
    <citation type="submission" date="2021-01" db="EMBL/GenBank/DDBJ databases">
        <authorList>
            <consortium name="Genoscope - CEA"/>
            <person name="William W."/>
        </authorList>
    </citation>
    <scope>NUCLEOTIDE SEQUENCE</scope>
</reference>
<accession>A0A8S1JQR9</accession>
<dbReference type="AlphaFoldDB" id="A0A8S1JQR9"/>
<keyword evidence="1" id="KW-0812">Transmembrane</keyword>
<evidence type="ECO:0008006" key="5">
    <source>
        <dbReference type="Google" id="ProtNLM"/>
    </source>
</evidence>
<comment type="caution">
    <text evidence="3">The sequence shown here is derived from an EMBL/GenBank/DDBJ whole genome shotgun (WGS) entry which is preliminary data.</text>
</comment>
<evidence type="ECO:0000313" key="3">
    <source>
        <dbReference type="EMBL" id="CAD8044824.1"/>
    </source>
</evidence>
<sequence>MQFILILILALTTLSQSTDYALYLKNSNSQTWERIGDMKVSRSNFQNAQIILNQNKQQIIDRKKINENNYALLKLQNQQDEKSYIAHIDGKQLSLFNQKFNYQEIITLVLSNNDLLSFDYGLKPVRKNAETYIQINVKELEVAPQGLVPQFEEKSPEEEEQQKPQGIFGLILQYKWYIIIGFIVFFFTSQADPQKLNETVQQAQEQAQAQAQRRRNK</sequence>
<evidence type="ECO:0000256" key="2">
    <source>
        <dbReference type="SAM" id="SignalP"/>
    </source>
</evidence>
<dbReference type="Proteomes" id="UP000688137">
    <property type="component" value="Unassembled WGS sequence"/>
</dbReference>
<protein>
    <recommendedName>
        <fullName evidence="5">ER membrane protein complex subunit 10</fullName>
    </recommendedName>
</protein>
<evidence type="ECO:0000256" key="1">
    <source>
        <dbReference type="SAM" id="Phobius"/>
    </source>
</evidence>
<proteinExistence type="predicted"/>
<feature type="signal peptide" evidence="2">
    <location>
        <begin position="1"/>
        <end position="17"/>
    </location>
</feature>
<keyword evidence="4" id="KW-1185">Reference proteome</keyword>
<keyword evidence="1" id="KW-0472">Membrane</keyword>
<keyword evidence="1" id="KW-1133">Transmembrane helix</keyword>
<feature type="chain" id="PRO_5035853988" description="ER membrane protein complex subunit 10" evidence="2">
    <location>
        <begin position="18"/>
        <end position="217"/>
    </location>
</feature>
<gene>
    <name evidence="3" type="ORF">PPRIM_AZ9-3.1.T0080393</name>
</gene>
<dbReference type="OMA" id="WERIGDM"/>
<name>A0A8S1JQR9_PARPR</name>
<evidence type="ECO:0000313" key="4">
    <source>
        <dbReference type="Proteomes" id="UP000688137"/>
    </source>
</evidence>
<dbReference type="EMBL" id="CAJJDM010000004">
    <property type="protein sequence ID" value="CAD8044824.1"/>
    <property type="molecule type" value="Genomic_DNA"/>
</dbReference>